<evidence type="ECO:0000313" key="3">
    <source>
        <dbReference type="Proteomes" id="UP000248783"/>
    </source>
</evidence>
<keyword evidence="3" id="KW-1185">Reference proteome</keyword>
<dbReference type="GO" id="GO:0016787">
    <property type="term" value="F:hydrolase activity"/>
    <property type="evidence" value="ECO:0007669"/>
    <property type="project" value="UniProtKB-KW"/>
</dbReference>
<gene>
    <name evidence="2" type="ORF">DNL40_11495</name>
</gene>
<keyword evidence="1" id="KW-1133">Transmembrane helix</keyword>
<reference evidence="2 3" key="1">
    <citation type="submission" date="2018-06" db="EMBL/GenBank/DDBJ databases">
        <title>Whole genome sequencing of a novel hydrocarbon degrading bacterial strain, PW21 isolated from oil contaminated produced water sample.</title>
        <authorList>
            <person name="Nagkirti P."/>
            <person name="Shaikh A."/>
            <person name="Gowdaman V."/>
            <person name="Engineer A.E."/>
            <person name="Dagar S."/>
            <person name="Dhakephalkar P.K."/>
        </authorList>
    </citation>
    <scope>NUCLEOTIDE SEQUENCE [LARGE SCALE GENOMIC DNA]</scope>
    <source>
        <strain evidence="2 3">PW21</strain>
    </source>
</reference>
<evidence type="ECO:0000313" key="2">
    <source>
        <dbReference type="EMBL" id="PZR52504.1"/>
    </source>
</evidence>
<feature type="transmembrane region" description="Helical" evidence="1">
    <location>
        <begin position="139"/>
        <end position="157"/>
    </location>
</feature>
<feature type="transmembrane region" description="Helical" evidence="1">
    <location>
        <begin position="163"/>
        <end position="192"/>
    </location>
</feature>
<feature type="transmembrane region" description="Helical" evidence="1">
    <location>
        <begin position="87"/>
        <end position="107"/>
    </location>
</feature>
<keyword evidence="1" id="KW-0472">Membrane</keyword>
<accession>A0A2W5Y3S5</accession>
<keyword evidence="1" id="KW-0812">Transmembrane</keyword>
<dbReference type="Proteomes" id="UP000248783">
    <property type="component" value="Unassembled WGS sequence"/>
</dbReference>
<dbReference type="Pfam" id="PF04307">
    <property type="entry name" value="YdjM"/>
    <property type="match status" value="1"/>
</dbReference>
<dbReference type="RefSeq" id="WP_111251401.1">
    <property type="nucleotide sequence ID" value="NZ_QKWH01000009.1"/>
</dbReference>
<dbReference type="InterPro" id="IPR007404">
    <property type="entry name" value="YdjM-like"/>
</dbReference>
<name>A0A2W5Y3S5_9MICO</name>
<proteinExistence type="predicted"/>
<keyword evidence="2" id="KW-0378">Hydrolase</keyword>
<dbReference type="PANTHER" id="PTHR35531:SF1">
    <property type="entry name" value="INNER MEMBRANE PROTEIN YBCI-RELATED"/>
    <property type="match status" value="1"/>
</dbReference>
<sequence>MMGGHHAASGAAAWVAVTSTTPIAFGWYPVSEVGVMTGALVCAGAALLPDSDHHSGTIAHSLPPVSEGVTKFVASISGGHRGATHSLLGVAVFTAIAWVAGMVTLRTETFGDVLVGPGIMAVLLIAFAMRALRLTRKGTVWPWLSSLSLAALVAVFAPEEWYWMPFCVGLGCLMHLLGDLLTTRGIPLLWPLRVRSPRWVRRYPVLPFDDVWRAGGNLAVPLLGDAGSWREWVVMTPVSIYAVVGVGWAALDQMGFETAPVWDSLVQWSIVTWGQLLGG</sequence>
<dbReference type="EMBL" id="QKWH01000009">
    <property type="protein sequence ID" value="PZR52504.1"/>
    <property type="molecule type" value="Genomic_DNA"/>
</dbReference>
<protein>
    <submittedName>
        <fullName evidence="2">Metal-dependent hydrolase</fullName>
    </submittedName>
</protein>
<evidence type="ECO:0000256" key="1">
    <source>
        <dbReference type="SAM" id="Phobius"/>
    </source>
</evidence>
<comment type="caution">
    <text evidence="2">The sequence shown here is derived from an EMBL/GenBank/DDBJ whole genome shotgun (WGS) entry which is preliminary data.</text>
</comment>
<dbReference type="AlphaFoldDB" id="A0A2W5Y3S5"/>
<feature type="transmembrane region" description="Helical" evidence="1">
    <location>
        <begin position="113"/>
        <end position="132"/>
    </location>
</feature>
<organism evidence="2 3">
    <name type="scientific">Xylanimonas oleitrophica</name>
    <dbReference type="NCBI Taxonomy" id="2607479"/>
    <lineage>
        <taxon>Bacteria</taxon>
        <taxon>Bacillati</taxon>
        <taxon>Actinomycetota</taxon>
        <taxon>Actinomycetes</taxon>
        <taxon>Micrococcales</taxon>
        <taxon>Promicromonosporaceae</taxon>
        <taxon>Xylanimonas</taxon>
    </lineage>
</organism>
<dbReference type="PANTHER" id="PTHR35531">
    <property type="entry name" value="INNER MEMBRANE PROTEIN YBCI-RELATED"/>
    <property type="match status" value="1"/>
</dbReference>